<reference evidence="3" key="1">
    <citation type="journal article" date="2015" name="Genome Announc.">
        <title>Draft Genome Sequence of Thiostrepton-Producing Streptomyces azureus ATCC 14921.</title>
        <authorList>
            <person name="Sakihara K."/>
            <person name="Maeda J."/>
            <person name="Tashiro K."/>
            <person name="Fujino Y."/>
            <person name="Kuhara S."/>
            <person name="Ohshima T."/>
            <person name="Ogata S."/>
            <person name="Doi K."/>
        </authorList>
    </citation>
    <scope>NUCLEOTIDE SEQUENCE [LARGE SCALE GENOMIC DNA]</scope>
    <source>
        <strain evidence="3">ATCC14921</strain>
    </source>
</reference>
<evidence type="ECO:0000313" key="4">
    <source>
        <dbReference type="Proteomes" id="UP000053859"/>
    </source>
</evidence>
<dbReference type="Pfam" id="PF14686">
    <property type="entry name" value="fn3_3"/>
    <property type="match status" value="1"/>
</dbReference>
<dbReference type="InterPro" id="IPR029413">
    <property type="entry name" value="RG-lyase_II"/>
</dbReference>
<dbReference type="InterPro" id="IPR013784">
    <property type="entry name" value="Carb-bd-like_fold"/>
</dbReference>
<evidence type="ECO:0000256" key="1">
    <source>
        <dbReference type="SAM" id="MobiDB-lite"/>
    </source>
</evidence>
<protein>
    <submittedName>
        <fullName evidence="3">Rhamnogalacturonase B</fullName>
    </submittedName>
</protein>
<feature type="region of interest" description="Disordered" evidence="1">
    <location>
        <begin position="1"/>
        <end position="24"/>
    </location>
</feature>
<gene>
    <name evidence="3" type="ORF">SAZU_3993</name>
</gene>
<feature type="domain" description="Rhamnogalacturonan lyase" evidence="2">
    <location>
        <begin position="25"/>
        <end position="72"/>
    </location>
</feature>
<dbReference type="SUPFAM" id="SSF49452">
    <property type="entry name" value="Starch-binding domain-like"/>
    <property type="match status" value="1"/>
</dbReference>
<evidence type="ECO:0000259" key="2">
    <source>
        <dbReference type="Pfam" id="PF14686"/>
    </source>
</evidence>
<dbReference type="GO" id="GO:0030246">
    <property type="term" value="F:carbohydrate binding"/>
    <property type="evidence" value="ECO:0007669"/>
    <property type="project" value="InterPro"/>
</dbReference>
<dbReference type="EMBL" id="DF968291">
    <property type="protein sequence ID" value="GAP49129.1"/>
    <property type="molecule type" value="Genomic_DNA"/>
</dbReference>
<evidence type="ECO:0000313" key="3">
    <source>
        <dbReference type="EMBL" id="GAP49129.1"/>
    </source>
</evidence>
<accession>A0A0K8PNW4</accession>
<dbReference type="Gene3D" id="2.60.40.1120">
    <property type="entry name" value="Carboxypeptidase-like, regulatory domain"/>
    <property type="match status" value="1"/>
</dbReference>
<dbReference type="AlphaFoldDB" id="A0A0K8PNW4"/>
<dbReference type="Proteomes" id="UP000053859">
    <property type="component" value="Unassembled WGS sequence"/>
</dbReference>
<proteinExistence type="predicted"/>
<keyword evidence="4" id="KW-1185">Reference proteome</keyword>
<name>A0A0K8PNW4_STRAJ</name>
<organism evidence="3 4">
    <name type="scientific">Streptomyces azureus</name>
    <dbReference type="NCBI Taxonomy" id="146537"/>
    <lineage>
        <taxon>Bacteria</taxon>
        <taxon>Bacillati</taxon>
        <taxon>Actinomycetota</taxon>
        <taxon>Actinomycetes</taxon>
        <taxon>Kitasatosporales</taxon>
        <taxon>Streptomycetaceae</taxon>
        <taxon>Streptomyces</taxon>
    </lineage>
</organism>
<sequence length="85" mass="8588">MRSASPGHVPASSRGKVAGAGRSGRNTACPYTVGLANAAAQYWGPARSSDGYFSIPGVLPGTYTPTVFKGEPASAISRAGDSTRT</sequence>